<gene>
    <name evidence="2" type="ORF">J4051_12650</name>
</gene>
<dbReference type="EMBL" id="JAGEVG010000014">
    <property type="protein sequence ID" value="MBO3099125.1"/>
    <property type="molecule type" value="Genomic_DNA"/>
</dbReference>
<dbReference type="PANTHER" id="PTHR21015">
    <property type="entry name" value="UDP-N-ACETYLGLUCOSAMINE--N-ACETYLMURAMYL-(PENTAPEPTIDE) PYROPHOSPHORYL-UNDECAPRENOL N-ACETYLGLUCOSAMINE TRANSFERASE 1"/>
    <property type="match status" value="1"/>
</dbReference>
<dbReference type="PANTHER" id="PTHR21015:SF22">
    <property type="entry name" value="GLYCOSYLTRANSFERASE"/>
    <property type="match status" value="1"/>
</dbReference>
<dbReference type="Pfam" id="PF04101">
    <property type="entry name" value="Glyco_tran_28_C"/>
    <property type="match status" value="1"/>
</dbReference>
<evidence type="ECO:0000313" key="3">
    <source>
        <dbReference type="Proteomes" id="UP000681315"/>
    </source>
</evidence>
<protein>
    <submittedName>
        <fullName evidence="2">Glycosyltransferase</fullName>
    </submittedName>
</protein>
<name>A0ABS3STS6_9FLAO</name>
<dbReference type="Proteomes" id="UP000681315">
    <property type="component" value="Unassembled WGS sequence"/>
</dbReference>
<evidence type="ECO:0000313" key="2">
    <source>
        <dbReference type="EMBL" id="MBO3099125.1"/>
    </source>
</evidence>
<comment type="caution">
    <text evidence="2">The sequence shown here is derived from an EMBL/GenBank/DDBJ whole genome shotgun (WGS) entry which is preliminary data.</text>
</comment>
<feature type="domain" description="Glycosyl transferase family 28 C-terminal" evidence="1">
    <location>
        <begin position="227"/>
        <end position="324"/>
    </location>
</feature>
<dbReference type="InterPro" id="IPR007235">
    <property type="entry name" value="Glyco_trans_28_C"/>
</dbReference>
<organism evidence="2 3">
    <name type="scientific">Gelidibacter pelagius</name>
    <dbReference type="NCBI Taxonomy" id="2819985"/>
    <lineage>
        <taxon>Bacteria</taxon>
        <taxon>Pseudomonadati</taxon>
        <taxon>Bacteroidota</taxon>
        <taxon>Flavobacteriia</taxon>
        <taxon>Flavobacteriales</taxon>
        <taxon>Flavobacteriaceae</taxon>
        <taxon>Gelidibacter</taxon>
    </lineage>
</organism>
<reference evidence="2 3" key="1">
    <citation type="submission" date="2021-03" db="EMBL/GenBank/DDBJ databases">
        <title>Gelidibacter sp. nov., isolated from costal sediment.</title>
        <authorList>
            <person name="Lun K.-Y."/>
        </authorList>
    </citation>
    <scope>NUCLEOTIDE SEQUENCE [LARGE SCALE GENOMIC DNA]</scope>
    <source>
        <strain evidence="2 3">DF109</strain>
    </source>
</reference>
<proteinExistence type="predicted"/>
<dbReference type="Gene3D" id="3.40.50.2000">
    <property type="entry name" value="Glycogen Phosphorylase B"/>
    <property type="match status" value="1"/>
</dbReference>
<accession>A0ABS3STS6</accession>
<dbReference type="SUPFAM" id="SSF53756">
    <property type="entry name" value="UDP-Glycosyltransferase/glycogen phosphorylase"/>
    <property type="match status" value="1"/>
</dbReference>
<evidence type="ECO:0000259" key="1">
    <source>
        <dbReference type="Pfam" id="PF04101"/>
    </source>
</evidence>
<sequence>MKKKILIAPLNWGLGHATRCIPIIHALIQHNFTPILASDGAALALLTKEFPNLEALELPSYNISYSKKGHFLKFKLFRDSPKIVSTIREEQKTIKKIVETHAIDGVISDNRFGIYHKELPSVFITHQLKVLSGNTTWLSTKIHQNTIKKFDECWVPDVLNPPNLSGEMGHIDNSKLNIKYIGPLSRFQKKSCETSYDIMVLLSGPEPQREILEKKLLEEFKIYQGKVLFVSGVIEDEQRIEESGNLTIYNFMTTGLLEKCINSSRLIIARSGYTTIMDLAKLGKKAFFIPTPGQFEQEYLAKRMQENNMAPFCKQEHFNLEKLKDIDNFKGLETIEDTPNFKELFNLFEGK</sequence>
<keyword evidence="3" id="KW-1185">Reference proteome</keyword>